<evidence type="ECO:0000313" key="4">
    <source>
        <dbReference type="Proteomes" id="UP001642260"/>
    </source>
</evidence>
<dbReference type="Proteomes" id="UP001642260">
    <property type="component" value="Unassembled WGS sequence"/>
</dbReference>
<dbReference type="SUPFAM" id="SSF52743">
    <property type="entry name" value="Subtilisin-like"/>
    <property type="match status" value="1"/>
</dbReference>
<keyword evidence="2" id="KW-0732">Signal</keyword>
<dbReference type="InterPro" id="IPR036852">
    <property type="entry name" value="Peptidase_S8/S53_dom_sf"/>
</dbReference>
<evidence type="ECO:0000256" key="1">
    <source>
        <dbReference type="ARBA" id="ARBA00011073"/>
    </source>
</evidence>
<comment type="caution">
    <text evidence="3">The sequence shown here is derived from an EMBL/GenBank/DDBJ whole genome shotgun (WGS) entry which is preliminary data.</text>
</comment>
<proteinExistence type="inferred from homology"/>
<evidence type="ECO:0000256" key="2">
    <source>
        <dbReference type="ARBA" id="ARBA00022729"/>
    </source>
</evidence>
<gene>
    <name evidence="3" type="ORF">ERUC_LOCUS31842</name>
</gene>
<organism evidence="3 4">
    <name type="scientific">Eruca vesicaria subsp. sativa</name>
    <name type="common">Garden rocket</name>
    <name type="synonym">Eruca sativa</name>
    <dbReference type="NCBI Taxonomy" id="29727"/>
    <lineage>
        <taxon>Eukaryota</taxon>
        <taxon>Viridiplantae</taxon>
        <taxon>Streptophyta</taxon>
        <taxon>Embryophyta</taxon>
        <taxon>Tracheophyta</taxon>
        <taxon>Spermatophyta</taxon>
        <taxon>Magnoliopsida</taxon>
        <taxon>eudicotyledons</taxon>
        <taxon>Gunneridae</taxon>
        <taxon>Pentapetalae</taxon>
        <taxon>rosids</taxon>
        <taxon>malvids</taxon>
        <taxon>Brassicales</taxon>
        <taxon>Brassicaceae</taxon>
        <taxon>Brassiceae</taxon>
        <taxon>Eruca</taxon>
    </lineage>
</organism>
<comment type="similarity">
    <text evidence="1">Belongs to the peptidase S8 family.</text>
</comment>
<dbReference type="InterPro" id="IPR045051">
    <property type="entry name" value="SBT"/>
</dbReference>
<name>A0ABC8L8P2_ERUVS</name>
<dbReference type="Gene3D" id="3.50.30.30">
    <property type="match status" value="1"/>
</dbReference>
<sequence length="169" mass="18233">MYLLTEIAVTTWKCEEGCLRESLVKGKILVCNSTDSLEALANRPVASITINRTPNVAFVTSLPLSALSQEDLNSLVSYIKSESSPVATVLRTEESFSQKAPVIAAFSSRGPNTIATDILKPDISAPGVEILAAFSPEISPSSSVYDTRRVKNVKTNTKLVKNKCEDPSK</sequence>
<keyword evidence="4" id="KW-1185">Reference proteome</keyword>
<dbReference type="AlphaFoldDB" id="A0ABC8L8P2"/>
<dbReference type="CDD" id="cd02120">
    <property type="entry name" value="PA_subtilisin_like"/>
    <property type="match status" value="1"/>
</dbReference>
<reference evidence="3 4" key="1">
    <citation type="submission" date="2022-03" db="EMBL/GenBank/DDBJ databases">
        <authorList>
            <person name="Macdonald S."/>
            <person name="Ahmed S."/>
            <person name="Newling K."/>
        </authorList>
    </citation>
    <scope>NUCLEOTIDE SEQUENCE [LARGE SCALE GENOMIC DNA]</scope>
</reference>
<dbReference type="PANTHER" id="PTHR10795">
    <property type="entry name" value="PROPROTEIN CONVERTASE SUBTILISIN/KEXIN"/>
    <property type="match status" value="1"/>
</dbReference>
<accession>A0ABC8L8P2</accession>
<dbReference type="EMBL" id="CAKOAT010441821">
    <property type="protein sequence ID" value="CAH8373318.1"/>
    <property type="molecule type" value="Genomic_DNA"/>
</dbReference>
<protein>
    <submittedName>
        <fullName evidence="3">Uncharacterized protein</fullName>
    </submittedName>
</protein>
<evidence type="ECO:0000313" key="3">
    <source>
        <dbReference type="EMBL" id="CAH8373318.1"/>
    </source>
</evidence>